<sequence length="68" mass="7498">MAESKLDLPEDLIASKPSDQSWTPKASMGNDEDKGLVALLDESKDQAVSESIPLSPQWLYARPNEPKE</sequence>
<evidence type="ECO:0000313" key="3">
    <source>
        <dbReference type="Proteomes" id="UP001289374"/>
    </source>
</evidence>
<protein>
    <submittedName>
        <fullName evidence="2">Uncharacterized protein</fullName>
    </submittedName>
</protein>
<dbReference type="AlphaFoldDB" id="A0AAE1WZL3"/>
<feature type="region of interest" description="Disordered" evidence="1">
    <location>
        <begin position="1"/>
        <end position="68"/>
    </location>
</feature>
<feature type="compositionally biased region" description="Basic and acidic residues" evidence="1">
    <location>
        <begin position="31"/>
        <end position="47"/>
    </location>
</feature>
<evidence type="ECO:0000256" key="1">
    <source>
        <dbReference type="SAM" id="MobiDB-lite"/>
    </source>
</evidence>
<dbReference type="PANTHER" id="PTHR46992">
    <property type="entry name" value="GYF DOMAIN-CONTAINING PROTEIN"/>
    <property type="match status" value="1"/>
</dbReference>
<reference evidence="2" key="2">
    <citation type="journal article" date="2024" name="Plant">
        <title>Genomic evolution and insights into agronomic trait innovations of Sesamum species.</title>
        <authorList>
            <person name="Miao H."/>
            <person name="Wang L."/>
            <person name="Qu L."/>
            <person name="Liu H."/>
            <person name="Sun Y."/>
            <person name="Le M."/>
            <person name="Wang Q."/>
            <person name="Wei S."/>
            <person name="Zheng Y."/>
            <person name="Lin W."/>
            <person name="Duan Y."/>
            <person name="Cao H."/>
            <person name="Xiong S."/>
            <person name="Wang X."/>
            <person name="Wei L."/>
            <person name="Li C."/>
            <person name="Ma Q."/>
            <person name="Ju M."/>
            <person name="Zhao R."/>
            <person name="Li G."/>
            <person name="Mu C."/>
            <person name="Tian Q."/>
            <person name="Mei H."/>
            <person name="Zhang T."/>
            <person name="Gao T."/>
            <person name="Zhang H."/>
        </authorList>
    </citation>
    <scope>NUCLEOTIDE SEQUENCE</scope>
    <source>
        <strain evidence="2">K16</strain>
    </source>
</reference>
<dbReference type="EMBL" id="JACGWL010000005">
    <property type="protein sequence ID" value="KAK4402609.1"/>
    <property type="molecule type" value="Genomic_DNA"/>
</dbReference>
<name>A0AAE1WZL3_9LAMI</name>
<proteinExistence type="predicted"/>
<keyword evidence="3" id="KW-1185">Reference proteome</keyword>
<comment type="caution">
    <text evidence="2">The sequence shown here is derived from an EMBL/GenBank/DDBJ whole genome shotgun (WGS) entry which is preliminary data.</text>
</comment>
<gene>
    <name evidence="2" type="ORF">Sango_1001600</name>
</gene>
<evidence type="ECO:0000313" key="2">
    <source>
        <dbReference type="EMBL" id="KAK4402609.1"/>
    </source>
</evidence>
<dbReference type="PANTHER" id="PTHR46992:SF1">
    <property type="entry name" value="GYF DOMAIN-CONTAINING PROTEIN"/>
    <property type="match status" value="1"/>
</dbReference>
<accession>A0AAE1WZL3</accession>
<organism evidence="2 3">
    <name type="scientific">Sesamum angolense</name>
    <dbReference type="NCBI Taxonomy" id="2727404"/>
    <lineage>
        <taxon>Eukaryota</taxon>
        <taxon>Viridiplantae</taxon>
        <taxon>Streptophyta</taxon>
        <taxon>Embryophyta</taxon>
        <taxon>Tracheophyta</taxon>
        <taxon>Spermatophyta</taxon>
        <taxon>Magnoliopsida</taxon>
        <taxon>eudicotyledons</taxon>
        <taxon>Gunneridae</taxon>
        <taxon>Pentapetalae</taxon>
        <taxon>asterids</taxon>
        <taxon>lamiids</taxon>
        <taxon>Lamiales</taxon>
        <taxon>Pedaliaceae</taxon>
        <taxon>Sesamum</taxon>
    </lineage>
</organism>
<reference evidence="2" key="1">
    <citation type="submission" date="2020-06" db="EMBL/GenBank/DDBJ databases">
        <authorList>
            <person name="Li T."/>
            <person name="Hu X."/>
            <person name="Zhang T."/>
            <person name="Song X."/>
            <person name="Zhang H."/>
            <person name="Dai N."/>
            <person name="Sheng W."/>
            <person name="Hou X."/>
            <person name="Wei L."/>
        </authorList>
    </citation>
    <scope>NUCLEOTIDE SEQUENCE</scope>
    <source>
        <strain evidence="2">K16</strain>
        <tissue evidence="2">Leaf</tissue>
    </source>
</reference>
<dbReference type="Proteomes" id="UP001289374">
    <property type="component" value="Unassembled WGS sequence"/>
</dbReference>